<evidence type="ECO:0000256" key="8">
    <source>
        <dbReference type="ARBA" id="ARBA00022801"/>
    </source>
</evidence>
<dbReference type="AlphaFoldDB" id="A0A2A9NQJ4"/>
<dbReference type="EC" id="3.2.1.17" evidence="4"/>
<dbReference type="Pfam" id="PF01183">
    <property type="entry name" value="Glyco_hydro_25"/>
    <property type="match status" value="1"/>
</dbReference>
<dbReference type="GO" id="GO:0042742">
    <property type="term" value="P:defense response to bacterium"/>
    <property type="evidence" value="ECO:0007669"/>
    <property type="project" value="UniProtKB-KW"/>
</dbReference>
<evidence type="ECO:0000256" key="12">
    <source>
        <dbReference type="ARBA" id="ARBA00073159"/>
    </source>
</evidence>
<dbReference type="OrthoDB" id="6590422at2759"/>
<dbReference type="GO" id="GO:0016052">
    <property type="term" value="P:carbohydrate catabolic process"/>
    <property type="evidence" value="ECO:0007669"/>
    <property type="project" value="TreeGrafter"/>
</dbReference>
<dbReference type="InterPro" id="IPR017853">
    <property type="entry name" value="GH"/>
</dbReference>
<evidence type="ECO:0000256" key="4">
    <source>
        <dbReference type="ARBA" id="ARBA00012732"/>
    </source>
</evidence>
<dbReference type="Proteomes" id="UP000242287">
    <property type="component" value="Unassembled WGS sequence"/>
</dbReference>
<dbReference type="PANTHER" id="PTHR34135">
    <property type="entry name" value="LYSOZYME"/>
    <property type="match status" value="1"/>
</dbReference>
<comment type="catalytic activity">
    <reaction evidence="1">
        <text>Hydrolysis of (1-&gt;4)-beta-linkages between N-acetylmuramic acid and N-acetyl-D-glucosamine residues in a peptidoglycan and between N-acetyl-D-glucosamine residues in chitodextrins.</text>
        <dbReference type="EC" id="3.2.1.17"/>
    </reaction>
</comment>
<dbReference type="InterPro" id="IPR018077">
    <property type="entry name" value="Glyco_hydro_fam25_subgr"/>
</dbReference>
<comment type="function">
    <text evidence="11">This enzyme has both lysozyme (acetylmuramidase) and diacetylmuramidase activities.</text>
</comment>
<dbReference type="GO" id="GO:0005576">
    <property type="term" value="C:extracellular region"/>
    <property type="evidence" value="ECO:0007669"/>
    <property type="project" value="UniProtKB-SubCell"/>
</dbReference>
<dbReference type="PANTHER" id="PTHR34135:SF2">
    <property type="entry name" value="LYSOZYME"/>
    <property type="match status" value="1"/>
</dbReference>
<proteinExistence type="inferred from homology"/>
<dbReference type="GO" id="GO:0003796">
    <property type="term" value="F:lysozyme activity"/>
    <property type="evidence" value="ECO:0007669"/>
    <property type="project" value="UniProtKB-EC"/>
</dbReference>
<evidence type="ECO:0000256" key="11">
    <source>
        <dbReference type="ARBA" id="ARBA00055588"/>
    </source>
</evidence>
<dbReference type="GO" id="GO:0016998">
    <property type="term" value="P:cell wall macromolecule catabolic process"/>
    <property type="evidence" value="ECO:0007669"/>
    <property type="project" value="InterPro"/>
</dbReference>
<dbReference type="CDD" id="cd06412">
    <property type="entry name" value="GH25_CH-type"/>
    <property type="match status" value="1"/>
</dbReference>
<evidence type="ECO:0000256" key="9">
    <source>
        <dbReference type="ARBA" id="ARBA00023157"/>
    </source>
</evidence>
<keyword evidence="9" id="KW-1015">Disulfide bond</keyword>
<keyword evidence="14" id="KW-0732">Signal</keyword>
<evidence type="ECO:0000256" key="5">
    <source>
        <dbReference type="ARBA" id="ARBA00022525"/>
    </source>
</evidence>
<evidence type="ECO:0000256" key="1">
    <source>
        <dbReference type="ARBA" id="ARBA00000632"/>
    </source>
</evidence>
<evidence type="ECO:0000256" key="3">
    <source>
        <dbReference type="ARBA" id="ARBA00010646"/>
    </source>
</evidence>
<dbReference type="FunFam" id="3.20.20.80:FF:000060">
    <property type="entry name" value="Lysozyme M1"/>
    <property type="match status" value="1"/>
</dbReference>
<comment type="subcellular location">
    <subcellularLocation>
        <location evidence="2">Secreted</location>
    </subcellularLocation>
</comment>
<feature type="signal peptide" evidence="14">
    <location>
        <begin position="1"/>
        <end position="16"/>
    </location>
</feature>
<dbReference type="GO" id="GO:0009253">
    <property type="term" value="P:peptidoglycan catabolic process"/>
    <property type="evidence" value="ECO:0007669"/>
    <property type="project" value="InterPro"/>
</dbReference>
<protein>
    <recommendedName>
        <fullName evidence="12">N,O-diacetylmuramidase</fullName>
        <ecNumber evidence="4">3.2.1.17</ecNumber>
    </recommendedName>
    <alternativeName>
        <fullName evidence="13">Lysozyme CH</fullName>
    </alternativeName>
</protein>
<dbReference type="SMART" id="SM00641">
    <property type="entry name" value="Glyco_25"/>
    <property type="match status" value="1"/>
</dbReference>
<organism evidence="15 16">
    <name type="scientific">Amanita thiersii Skay4041</name>
    <dbReference type="NCBI Taxonomy" id="703135"/>
    <lineage>
        <taxon>Eukaryota</taxon>
        <taxon>Fungi</taxon>
        <taxon>Dikarya</taxon>
        <taxon>Basidiomycota</taxon>
        <taxon>Agaricomycotina</taxon>
        <taxon>Agaricomycetes</taxon>
        <taxon>Agaricomycetidae</taxon>
        <taxon>Agaricales</taxon>
        <taxon>Pluteineae</taxon>
        <taxon>Amanitaceae</taxon>
        <taxon>Amanita</taxon>
    </lineage>
</organism>
<keyword evidence="10" id="KW-0326">Glycosidase</keyword>
<gene>
    <name evidence="15" type="ORF">AMATHDRAFT_144705</name>
</gene>
<dbReference type="EMBL" id="KZ302000">
    <property type="protein sequence ID" value="PFH50591.1"/>
    <property type="molecule type" value="Genomic_DNA"/>
</dbReference>
<evidence type="ECO:0000256" key="13">
    <source>
        <dbReference type="ARBA" id="ARBA00075474"/>
    </source>
</evidence>
<sequence>MKWLSVLALTLSVVYAIPAGDDAAAPRKPQGIDVSSNQPQIDWKKVKSNGVDFAYVKATEGTHYQSPEFDKQYTGASGVGIIRGAYHFGLPDKSSGAAQAKFFLEHGGGWTADGKTLPGALDIEFNPYGQRCYGKRPAEMVDWIRDFSDAYQKETKRYPVIYTNTNWWKECTGNANGFAKNNPLWVARFGKEVGELPAGYKVATIWQYANKGPNPGDQDVFMGNMGDLQKFVRG</sequence>
<evidence type="ECO:0000256" key="10">
    <source>
        <dbReference type="ARBA" id="ARBA00023295"/>
    </source>
</evidence>
<keyword evidence="5" id="KW-0964">Secreted</keyword>
<keyword evidence="16" id="KW-1185">Reference proteome</keyword>
<keyword evidence="6" id="KW-0929">Antimicrobial</keyword>
<keyword evidence="8 15" id="KW-0378">Hydrolase</keyword>
<evidence type="ECO:0000256" key="7">
    <source>
        <dbReference type="ARBA" id="ARBA00022638"/>
    </source>
</evidence>
<dbReference type="SUPFAM" id="SSF51445">
    <property type="entry name" value="(Trans)glycosidases"/>
    <property type="match status" value="1"/>
</dbReference>
<evidence type="ECO:0000313" key="15">
    <source>
        <dbReference type="EMBL" id="PFH50591.1"/>
    </source>
</evidence>
<reference evidence="15 16" key="1">
    <citation type="submission" date="2014-02" db="EMBL/GenBank/DDBJ databases">
        <title>Transposable element dynamics among asymbiotic and ectomycorrhizal Amanita fungi.</title>
        <authorList>
            <consortium name="DOE Joint Genome Institute"/>
            <person name="Hess J."/>
            <person name="Skrede I."/>
            <person name="Wolfe B."/>
            <person name="LaButti K."/>
            <person name="Ohm R.A."/>
            <person name="Grigoriev I.V."/>
            <person name="Pringle A."/>
        </authorList>
    </citation>
    <scope>NUCLEOTIDE SEQUENCE [LARGE SCALE GENOMIC DNA]</scope>
    <source>
        <strain evidence="15 16">SKay4041</strain>
    </source>
</reference>
<dbReference type="PROSITE" id="PS51904">
    <property type="entry name" value="GLYCOSYL_HYDROL_F25_2"/>
    <property type="match status" value="1"/>
</dbReference>
<accession>A0A2A9NQJ4</accession>
<evidence type="ECO:0000256" key="14">
    <source>
        <dbReference type="SAM" id="SignalP"/>
    </source>
</evidence>
<evidence type="ECO:0000256" key="6">
    <source>
        <dbReference type="ARBA" id="ARBA00022529"/>
    </source>
</evidence>
<dbReference type="Gene3D" id="3.20.20.80">
    <property type="entry name" value="Glycosidases"/>
    <property type="match status" value="1"/>
</dbReference>
<comment type="similarity">
    <text evidence="3">Belongs to the glycosyl hydrolase 25 family.</text>
</comment>
<dbReference type="GO" id="GO:0031640">
    <property type="term" value="P:killing of cells of another organism"/>
    <property type="evidence" value="ECO:0007669"/>
    <property type="project" value="UniProtKB-KW"/>
</dbReference>
<keyword evidence="7" id="KW-0081">Bacteriolytic enzyme</keyword>
<evidence type="ECO:0000256" key="2">
    <source>
        <dbReference type="ARBA" id="ARBA00004613"/>
    </source>
</evidence>
<evidence type="ECO:0000313" key="16">
    <source>
        <dbReference type="Proteomes" id="UP000242287"/>
    </source>
</evidence>
<feature type="chain" id="PRO_5012270362" description="N,O-diacetylmuramidase" evidence="14">
    <location>
        <begin position="17"/>
        <end position="234"/>
    </location>
</feature>
<name>A0A2A9NQJ4_9AGAR</name>
<dbReference type="InterPro" id="IPR002053">
    <property type="entry name" value="Glyco_hydro_25"/>
</dbReference>